<feature type="region of interest" description="Disordered" evidence="1">
    <location>
        <begin position="80"/>
        <end position="108"/>
    </location>
</feature>
<accession>A0A5J9V227</accession>
<sequence>SRQAGQFSGGRSHPVTKMDTPTPPRNVSGEPEGNAKEKVSTEAVDMSQTQSGVNVGAFDSKSWSSIADILKEINDDCSQNLNQSKVNEEDASAQPEVPQKTDEGAERI</sequence>
<keyword evidence="3" id="KW-1185">Reference proteome</keyword>
<organism evidence="2 3">
    <name type="scientific">Eragrostis curvula</name>
    <name type="common">weeping love grass</name>
    <dbReference type="NCBI Taxonomy" id="38414"/>
    <lineage>
        <taxon>Eukaryota</taxon>
        <taxon>Viridiplantae</taxon>
        <taxon>Streptophyta</taxon>
        <taxon>Embryophyta</taxon>
        <taxon>Tracheophyta</taxon>
        <taxon>Spermatophyta</taxon>
        <taxon>Magnoliopsida</taxon>
        <taxon>Liliopsida</taxon>
        <taxon>Poales</taxon>
        <taxon>Poaceae</taxon>
        <taxon>PACMAD clade</taxon>
        <taxon>Chloridoideae</taxon>
        <taxon>Eragrostideae</taxon>
        <taxon>Eragrostidinae</taxon>
        <taxon>Eragrostis</taxon>
    </lineage>
</organism>
<proteinExistence type="predicted"/>
<dbReference type="Proteomes" id="UP000324897">
    <property type="component" value="Chromosome 1"/>
</dbReference>
<evidence type="ECO:0000313" key="3">
    <source>
        <dbReference type="Proteomes" id="UP000324897"/>
    </source>
</evidence>
<gene>
    <name evidence="2" type="ORF">EJB05_21098</name>
</gene>
<evidence type="ECO:0000313" key="2">
    <source>
        <dbReference type="EMBL" id="TVU29528.1"/>
    </source>
</evidence>
<evidence type="ECO:0000256" key="1">
    <source>
        <dbReference type="SAM" id="MobiDB-lite"/>
    </source>
</evidence>
<dbReference type="OrthoDB" id="694286at2759"/>
<reference evidence="2 3" key="1">
    <citation type="journal article" date="2019" name="Sci. Rep.">
        <title>A high-quality genome of Eragrostis curvula grass provides insights into Poaceae evolution and supports new strategies to enhance forage quality.</title>
        <authorList>
            <person name="Carballo J."/>
            <person name="Santos B.A.C.M."/>
            <person name="Zappacosta D."/>
            <person name="Garbus I."/>
            <person name="Selva J.P."/>
            <person name="Gallo C.A."/>
            <person name="Diaz A."/>
            <person name="Albertini E."/>
            <person name="Caccamo M."/>
            <person name="Echenique V."/>
        </authorList>
    </citation>
    <scope>NUCLEOTIDE SEQUENCE [LARGE SCALE GENOMIC DNA]</scope>
    <source>
        <strain evidence="3">cv. Victoria</strain>
        <tissue evidence="2">Leaf</tissue>
    </source>
</reference>
<feature type="compositionally biased region" description="Basic and acidic residues" evidence="1">
    <location>
        <begin position="99"/>
        <end position="108"/>
    </location>
</feature>
<name>A0A5J9V227_9POAL</name>
<feature type="non-terminal residue" evidence="2">
    <location>
        <position position="1"/>
    </location>
</feature>
<protein>
    <submittedName>
        <fullName evidence="2">Uncharacterized protein</fullName>
    </submittedName>
</protein>
<dbReference type="Gramene" id="TVU29528">
    <property type="protein sequence ID" value="TVU29528"/>
    <property type="gene ID" value="EJB05_21098"/>
</dbReference>
<comment type="caution">
    <text evidence="2">The sequence shown here is derived from an EMBL/GenBank/DDBJ whole genome shotgun (WGS) entry which is preliminary data.</text>
</comment>
<feature type="region of interest" description="Disordered" evidence="1">
    <location>
        <begin position="1"/>
        <end position="60"/>
    </location>
</feature>
<dbReference type="EMBL" id="RWGY01000011">
    <property type="protein sequence ID" value="TVU29528.1"/>
    <property type="molecule type" value="Genomic_DNA"/>
</dbReference>
<dbReference type="AlphaFoldDB" id="A0A5J9V227"/>